<evidence type="ECO:0000259" key="7">
    <source>
        <dbReference type="Pfam" id="PF08159"/>
    </source>
</evidence>
<evidence type="ECO:0000256" key="5">
    <source>
        <dbReference type="ARBA" id="ARBA00023242"/>
    </source>
</evidence>
<reference evidence="10" key="2">
    <citation type="journal article" date="2022" name="Proc. Natl. Acad. Sci. U.S.A.">
        <title>Diploid-dominant life cycles characterize the early evolution of Fungi.</title>
        <authorList>
            <person name="Amses K.R."/>
            <person name="Simmons D.R."/>
            <person name="Longcore J.E."/>
            <person name="Mondo S.J."/>
            <person name="Seto K."/>
            <person name="Jeronimo G.H."/>
            <person name="Bonds A.E."/>
            <person name="Quandt C.A."/>
            <person name="Davis W.J."/>
            <person name="Chang Y."/>
            <person name="Federici B.A."/>
            <person name="Kuo A."/>
            <person name="LaButti K."/>
            <person name="Pangilinan J."/>
            <person name="Andreopoulos W."/>
            <person name="Tritt A."/>
            <person name="Riley R."/>
            <person name="Hundley H."/>
            <person name="Johnson J."/>
            <person name="Lipzen A."/>
            <person name="Barry K."/>
            <person name="Lang B.F."/>
            <person name="Cuomo C.A."/>
            <person name="Buchler N.E."/>
            <person name="Grigoriev I.V."/>
            <person name="Spatafora J.W."/>
            <person name="Stajich J.E."/>
            <person name="James T.Y."/>
        </authorList>
    </citation>
    <scope>NUCLEOTIDE SEQUENCE</scope>
    <source>
        <strain evidence="10">AG</strain>
    </source>
</reference>
<dbReference type="RefSeq" id="XP_051441600.1">
    <property type="nucleotide sequence ID" value="XM_051591498.1"/>
</dbReference>
<feature type="compositionally biased region" description="Basic and acidic residues" evidence="6">
    <location>
        <begin position="564"/>
        <end position="574"/>
    </location>
</feature>
<dbReference type="Proteomes" id="UP001206595">
    <property type="component" value="Unassembled WGS sequence"/>
</dbReference>
<evidence type="ECO:0000259" key="8">
    <source>
        <dbReference type="Pfam" id="PF23097"/>
    </source>
</evidence>
<evidence type="ECO:0000313" key="11">
    <source>
        <dbReference type="Proteomes" id="UP001206595"/>
    </source>
</evidence>
<feature type="region of interest" description="Disordered" evidence="6">
    <location>
        <begin position="474"/>
        <end position="493"/>
    </location>
</feature>
<feature type="compositionally biased region" description="Basic and acidic residues" evidence="6">
    <location>
        <begin position="624"/>
        <end position="633"/>
    </location>
</feature>
<feature type="compositionally biased region" description="Basic and acidic residues" evidence="6">
    <location>
        <begin position="510"/>
        <end position="525"/>
    </location>
</feature>
<dbReference type="GO" id="GO:0032040">
    <property type="term" value="C:small-subunit processome"/>
    <property type="evidence" value="ECO:0007669"/>
    <property type="project" value="TreeGrafter"/>
</dbReference>
<keyword evidence="3" id="KW-0853">WD repeat</keyword>
<reference evidence="10" key="1">
    <citation type="submission" date="2021-06" db="EMBL/GenBank/DDBJ databases">
        <authorList>
            <consortium name="DOE Joint Genome Institute"/>
            <person name="Mondo S.J."/>
            <person name="Amses K.R."/>
            <person name="Simmons D.R."/>
            <person name="Longcore J.E."/>
            <person name="Seto K."/>
            <person name="Alves G.H."/>
            <person name="Bonds A.E."/>
            <person name="Quandt C.A."/>
            <person name="Davis W.J."/>
            <person name="Chang Y."/>
            <person name="Letcher P.M."/>
            <person name="Powell M.J."/>
            <person name="Kuo A."/>
            <person name="Labutti K."/>
            <person name="Pangilinan J."/>
            <person name="Andreopoulos W."/>
            <person name="Tritt A."/>
            <person name="Riley R."/>
            <person name="Hundley H."/>
            <person name="Johnson J."/>
            <person name="Lipzen A."/>
            <person name="Barry K."/>
            <person name="Berbee M.L."/>
            <person name="Buchler N.E."/>
            <person name="Grigoriev I.V."/>
            <person name="Spatafora J.W."/>
            <person name="Stajich J.E."/>
            <person name="James T.Y."/>
        </authorList>
    </citation>
    <scope>NUCLEOTIDE SEQUENCE</scope>
    <source>
        <strain evidence="10">AG</strain>
    </source>
</reference>
<dbReference type="GO" id="GO:0000462">
    <property type="term" value="P:maturation of SSU-rRNA from tricistronic rRNA transcript (SSU-rRNA, 5.8S rRNA, LSU-rRNA)"/>
    <property type="evidence" value="ECO:0007669"/>
    <property type="project" value="TreeGrafter"/>
</dbReference>
<evidence type="ECO:0000256" key="3">
    <source>
        <dbReference type="ARBA" id="ARBA00022574"/>
    </source>
</evidence>
<evidence type="ECO:0000256" key="1">
    <source>
        <dbReference type="ARBA" id="ARBA00004604"/>
    </source>
</evidence>
<dbReference type="PANTHER" id="PTHR14927:SF0">
    <property type="entry name" value="NUCLEOLAR PROTEIN 10"/>
    <property type="match status" value="1"/>
</dbReference>
<feature type="domain" description="NUC153" evidence="7">
    <location>
        <begin position="491"/>
        <end position="518"/>
    </location>
</feature>
<dbReference type="InterPro" id="IPR036322">
    <property type="entry name" value="WD40_repeat_dom_sf"/>
</dbReference>
<dbReference type="AlphaFoldDB" id="A0AAD5E5A3"/>
<dbReference type="GO" id="GO:0030686">
    <property type="term" value="C:90S preribosome"/>
    <property type="evidence" value="ECO:0007669"/>
    <property type="project" value="TreeGrafter"/>
</dbReference>
<dbReference type="InterPro" id="IPR015943">
    <property type="entry name" value="WD40/YVTN_repeat-like_dom_sf"/>
</dbReference>
<feature type="compositionally biased region" description="Acidic residues" evidence="6">
    <location>
        <begin position="529"/>
        <end position="549"/>
    </location>
</feature>
<feature type="domain" description="Nucleolar protein 10-like second" evidence="8">
    <location>
        <begin position="382"/>
        <end position="430"/>
    </location>
</feature>
<dbReference type="InterPro" id="IPR012580">
    <property type="entry name" value="NUC153"/>
</dbReference>
<evidence type="ECO:0000259" key="9">
    <source>
        <dbReference type="Pfam" id="PF23098"/>
    </source>
</evidence>
<feature type="region of interest" description="Disordered" evidence="6">
    <location>
        <begin position="510"/>
        <end position="694"/>
    </location>
</feature>
<comment type="similarity">
    <text evidence="2">Belongs to the WD repeat NOL10/ENP2 family.</text>
</comment>
<dbReference type="InterPro" id="IPR056550">
    <property type="entry name" value="NOL10_2nd"/>
</dbReference>
<dbReference type="EMBL" id="MU620953">
    <property type="protein sequence ID" value="KAI8576596.1"/>
    <property type="molecule type" value="Genomic_DNA"/>
</dbReference>
<dbReference type="GeneID" id="75916841"/>
<dbReference type="Pfam" id="PF23098">
    <property type="entry name" value="Beta-prop_NOL10_N"/>
    <property type="match status" value="1"/>
</dbReference>
<protein>
    <recommendedName>
        <fullName evidence="12">NUC153 domain-containing protein</fullName>
    </recommendedName>
</protein>
<comment type="subcellular location">
    <subcellularLocation>
        <location evidence="1">Nucleus</location>
        <location evidence="1">Nucleolus</location>
    </subcellularLocation>
</comment>
<evidence type="ECO:0000256" key="4">
    <source>
        <dbReference type="ARBA" id="ARBA00022737"/>
    </source>
</evidence>
<dbReference type="Pfam" id="PF08159">
    <property type="entry name" value="NUC153"/>
    <property type="match status" value="1"/>
</dbReference>
<evidence type="ECO:0008006" key="12">
    <source>
        <dbReference type="Google" id="ProtNLM"/>
    </source>
</evidence>
<keyword evidence="11" id="KW-1185">Reference proteome</keyword>
<evidence type="ECO:0000313" key="10">
    <source>
        <dbReference type="EMBL" id="KAI8576596.1"/>
    </source>
</evidence>
<dbReference type="Pfam" id="PF23097">
    <property type="entry name" value="NOL10_2nd"/>
    <property type="match status" value="1"/>
</dbReference>
<dbReference type="PANTHER" id="PTHR14927">
    <property type="entry name" value="NUCLEOLAR PROTEIN 10"/>
    <property type="match status" value="1"/>
</dbReference>
<sequence length="694" mass="78421">MVLQVSNANNVKIYTVSGGLGSRSIPDWLARQKKKTLKKDLEYRQRIELIQDFEFPEASNKIKCTADGNYTVATGVYKPQMRVYEFAEMSMKFERHTDAENVNFEILSDDWTKTVHLQTDRSIEFQAQGGIHYRTRIPKFGRDLAYHYPSCDLLVGAAGNEVYRLNLEQGRFLNPIATDSDLGVNCTEVNPAHQLFGFGTAQGTVEFWDPRSRSRVGLLQPQVPATFGNTDSTALEVSALKFRHDGLSLAAGTNTGHTLLYDLRSNVPWLVKDHQYGFPIKTLHWHDGISASSSESSGKVIVSDCKIVKIWDRLNGAHFTSIEPETDINDVCTVDNSGLLFTANEGIQMGAYYIPQLGPAPKWASFLDNLTEEMEENPSHNIYDDYKFVSRKELNALGLEHLIGTDTLKAYMHGFFVDLRLYEKAKLIANPFAYDDYRERIVRDKIEKERSSRIRATNKLPAVNKELAKKLLDEGKKKKAKKEGQVNPMDDDRFKDMFADADFQVDQESNEYKLLHPTQSKKERQNAPSDDEEMSDAEDEQDGSDVDSDDSQRMSGDSDSDDDIISKIRKERGGHVRSKKAIQTTIRSQPHERWTPKEKTKAGKRELEMRMGNTSNSGRAVGVTKKDMRRSFGDRVATASKSNDGHRVSRTAMGGMEMSFKLQSKKKRDNGPSSAGGPDRRQRRSASKNTFRGM</sequence>
<name>A0AAD5E5A3_UMBRA</name>
<dbReference type="Gene3D" id="2.130.10.10">
    <property type="entry name" value="YVTN repeat-like/Quinoprotein amine dehydrogenase"/>
    <property type="match status" value="1"/>
</dbReference>
<keyword evidence="5" id="KW-0539">Nucleus</keyword>
<gene>
    <name evidence="10" type="ORF">K450DRAFT_256364</name>
</gene>
<evidence type="ECO:0000256" key="2">
    <source>
        <dbReference type="ARBA" id="ARBA00005264"/>
    </source>
</evidence>
<feature type="domain" description="Nucleolar protein 10-like N-terminal" evidence="9">
    <location>
        <begin position="3"/>
        <end position="377"/>
    </location>
</feature>
<keyword evidence="4" id="KW-0677">Repeat</keyword>
<comment type="caution">
    <text evidence="10">The sequence shown here is derived from an EMBL/GenBank/DDBJ whole genome shotgun (WGS) entry which is preliminary data.</text>
</comment>
<dbReference type="InterPro" id="IPR056551">
    <property type="entry name" value="Beta-prop_NOL10_N"/>
</dbReference>
<evidence type="ECO:0000256" key="6">
    <source>
        <dbReference type="SAM" id="MobiDB-lite"/>
    </source>
</evidence>
<feature type="compositionally biased region" description="Basic and acidic residues" evidence="6">
    <location>
        <begin position="589"/>
        <end position="609"/>
    </location>
</feature>
<accession>A0AAD5E5A3</accession>
<proteinExistence type="inferred from homology"/>
<dbReference type="InterPro" id="IPR040382">
    <property type="entry name" value="NOL10/Enp2"/>
</dbReference>
<organism evidence="10 11">
    <name type="scientific">Umbelopsis ramanniana AG</name>
    <dbReference type="NCBI Taxonomy" id="1314678"/>
    <lineage>
        <taxon>Eukaryota</taxon>
        <taxon>Fungi</taxon>
        <taxon>Fungi incertae sedis</taxon>
        <taxon>Mucoromycota</taxon>
        <taxon>Mucoromycotina</taxon>
        <taxon>Umbelopsidomycetes</taxon>
        <taxon>Umbelopsidales</taxon>
        <taxon>Umbelopsidaceae</taxon>
        <taxon>Umbelopsis</taxon>
    </lineage>
</organism>
<dbReference type="SUPFAM" id="SSF50978">
    <property type="entry name" value="WD40 repeat-like"/>
    <property type="match status" value="1"/>
</dbReference>